<evidence type="ECO:0000313" key="2">
    <source>
        <dbReference type="EMBL" id="TNN57556.1"/>
    </source>
</evidence>
<dbReference type="Proteomes" id="UP000314294">
    <property type="component" value="Unassembled WGS sequence"/>
</dbReference>
<keyword evidence="1" id="KW-1133">Transmembrane helix</keyword>
<keyword evidence="3" id="KW-1185">Reference proteome</keyword>
<protein>
    <submittedName>
        <fullName evidence="2">Uncharacterized protein</fullName>
    </submittedName>
</protein>
<sequence>MDVVHVQVASSYVTVHCHGSSTNLVVIGAFGVIDMEGSPGKLELLLDRCALLNLVLLGSTLLFLILSGLSNPLYLHTKYLQCQSRDTQLLVSRPPKRFCRCQPASSRALLFWSCFLSIHQCLPYCFPNVWSVLRPTPAHVVALQKSFAHRPSLLKILKDSHKHLIECICPGFPIGGAKCHCKQASFQASSLHQEVPTQPRNDISMCIMLGLTMTYFHRTGSNHWMRHASI</sequence>
<organism evidence="2 3">
    <name type="scientific">Liparis tanakae</name>
    <name type="common">Tanaka's snailfish</name>
    <dbReference type="NCBI Taxonomy" id="230148"/>
    <lineage>
        <taxon>Eukaryota</taxon>
        <taxon>Metazoa</taxon>
        <taxon>Chordata</taxon>
        <taxon>Craniata</taxon>
        <taxon>Vertebrata</taxon>
        <taxon>Euteleostomi</taxon>
        <taxon>Actinopterygii</taxon>
        <taxon>Neopterygii</taxon>
        <taxon>Teleostei</taxon>
        <taxon>Neoteleostei</taxon>
        <taxon>Acanthomorphata</taxon>
        <taxon>Eupercaria</taxon>
        <taxon>Perciformes</taxon>
        <taxon>Cottioidei</taxon>
        <taxon>Cottales</taxon>
        <taxon>Liparidae</taxon>
        <taxon>Liparis</taxon>
    </lineage>
</organism>
<gene>
    <name evidence="2" type="ORF">EYF80_032222</name>
</gene>
<reference evidence="2 3" key="1">
    <citation type="submission" date="2019-03" db="EMBL/GenBank/DDBJ databases">
        <title>First draft genome of Liparis tanakae, snailfish: a comprehensive survey of snailfish specific genes.</title>
        <authorList>
            <person name="Kim W."/>
            <person name="Song I."/>
            <person name="Jeong J.-H."/>
            <person name="Kim D."/>
            <person name="Kim S."/>
            <person name="Ryu S."/>
            <person name="Song J.Y."/>
            <person name="Lee S.K."/>
        </authorList>
    </citation>
    <scope>NUCLEOTIDE SEQUENCE [LARGE SCALE GENOMIC DNA]</scope>
    <source>
        <tissue evidence="2">Muscle</tissue>
    </source>
</reference>
<comment type="caution">
    <text evidence="2">The sequence shown here is derived from an EMBL/GenBank/DDBJ whole genome shotgun (WGS) entry which is preliminary data.</text>
</comment>
<keyword evidence="1" id="KW-0812">Transmembrane</keyword>
<accession>A0A4Z2GVK0</accession>
<keyword evidence="1" id="KW-0472">Membrane</keyword>
<feature type="transmembrane region" description="Helical" evidence="1">
    <location>
        <begin position="50"/>
        <end position="69"/>
    </location>
</feature>
<dbReference type="EMBL" id="SRLO01000402">
    <property type="protein sequence ID" value="TNN57556.1"/>
    <property type="molecule type" value="Genomic_DNA"/>
</dbReference>
<evidence type="ECO:0000256" key="1">
    <source>
        <dbReference type="SAM" id="Phobius"/>
    </source>
</evidence>
<proteinExistence type="predicted"/>
<evidence type="ECO:0000313" key="3">
    <source>
        <dbReference type="Proteomes" id="UP000314294"/>
    </source>
</evidence>
<name>A0A4Z2GVK0_9TELE</name>
<dbReference type="AlphaFoldDB" id="A0A4Z2GVK0"/>